<evidence type="ECO:0000256" key="1">
    <source>
        <dbReference type="SAM" id="Phobius"/>
    </source>
</evidence>
<feature type="transmembrane region" description="Helical" evidence="1">
    <location>
        <begin position="369"/>
        <end position="389"/>
    </location>
</feature>
<sequence length="404" mass="43914">MSKDWSPHTWHRRISRPVTVWMLVFIVIGLTHVLFTEPGWLLIHVFTLGILTNSIVVWSQNLTERFLQQRLPDSARPAQLRRTWALNAGAVLVLVGQVLVTYWLTWIGAALVAGVLAWHAWVLYTQVRRAGPEKRHRAVALGYVASAACLPVGVVFGAALSYGLPGDWQERVRMAHLFVNVGGFVGFAALASLTVLFPAMWRINGMHDRAGTSIPLAGTGVLLASCGALAGVDLATSAGVLVYVAAWLWTFHGFLVNVLDVLRDPRDRVTYPGLSAFAALIWLTVAMLWYAVRLAMPIDLPEIPTLALLLGFAAQLLIGTMSYLLPTTMGGGPRAVRAGLAELARGSLLRVVLFNAALVVWIATENSWLRVAMSACCFGVLVAFLPLMVRAVRAQKAVLLAAKA</sequence>
<feature type="transmembrane region" description="Helical" evidence="1">
    <location>
        <begin position="303"/>
        <end position="326"/>
    </location>
</feature>
<feature type="transmembrane region" description="Helical" evidence="1">
    <location>
        <begin position="347"/>
        <end position="363"/>
    </location>
</feature>
<dbReference type="RefSeq" id="WP_095066738.1">
    <property type="nucleotide sequence ID" value="NZ_CP009211.1"/>
</dbReference>
<dbReference type="EMBL" id="LT906467">
    <property type="protein sequence ID" value="SNV53031.1"/>
    <property type="molecule type" value="Genomic_DNA"/>
</dbReference>
<evidence type="ECO:0000313" key="2">
    <source>
        <dbReference type="EMBL" id="SNV53031.1"/>
    </source>
</evidence>
<feature type="transmembrane region" description="Helical" evidence="1">
    <location>
        <begin position="41"/>
        <end position="62"/>
    </location>
</feature>
<protein>
    <submittedName>
        <fullName evidence="2">Hypothetical membrane protein</fullName>
    </submittedName>
</protein>
<keyword evidence="1" id="KW-0472">Membrane</keyword>
<feature type="transmembrane region" description="Helical" evidence="1">
    <location>
        <begin position="18"/>
        <end position="35"/>
    </location>
</feature>
<accession>A0A239Y199</accession>
<feature type="transmembrane region" description="Helical" evidence="1">
    <location>
        <begin position="174"/>
        <end position="201"/>
    </location>
</feature>
<organism evidence="2 3">
    <name type="scientific">Corynebacterium imitans</name>
    <dbReference type="NCBI Taxonomy" id="156978"/>
    <lineage>
        <taxon>Bacteria</taxon>
        <taxon>Bacillati</taxon>
        <taxon>Actinomycetota</taxon>
        <taxon>Actinomycetes</taxon>
        <taxon>Mycobacteriales</taxon>
        <taxon>Corynebacteriaceae</taxon>
        <taxon>Corynebacterium</taxon>
    </lineage>
</organism>
<proteinExistence type="predicted"/>
<feature type="transmembrane region" description="Helical" evidence="1">
    <location>
        <begin position="83"/>
        <end position="100"/>
    </location>
</feature>
<feature type="transmembrane region" description="Helical" evidence="1">
    <location>
        <begin position="213"/>
        <end position="232"/>
    </location>
</feature>
<evidence type="ECO:0000313" key="3">
    <source>
        <dbReference type="Proteomes" id="UP000215374"/>
    </source>
</evidence>
<feature type="transmembrane region" description="Helical" evidence="1">
    <location>
        <begin position="106"/>
        <end position="127"/>
    </location>
</feature>
<reference evidence="2 3" key="1">
    <citation type="submission" date="2017-06" db="EMBL/GenBank/DDBJ databases">
        <authorList>
            <consortium name="Pathogen Informatics"/>
        </authorList>
    </citation>
    <scope>NUCLEOTIDE SEQUENCE [LARGE SCALE GENOMIC DNA]</scope>
    <source>
        <strain evidence="2 3">NCTC13015</strain>
    </source>
</reference>
<feature type="transmembrane region" description="Helical" evidence="1">
    <location>
        <begin position="238"/>
        <end position="259"/>
    </location>
</feature>
<feature type="transmembrane region" description="Helical" evidence="1">
    <location>
        <begin position="271"/>
        <end position="291"/>
    </location>
</feature>
<dbReference type="OrthoDB" id="345021at2"/>
<dbReference type="AlphaFoldDB" id="A0A239Y199"/>
<keyword evidence="1" id="KW-1133">Transmembrane helix</keyword>
<feature type="transmembrane region" description="Helical" evidence="1">
    <location>
        <begin position="139"/>
        <end position="162"/>
    </location>
</feature>
<gene>
    <name evidence="2" type="ORF">SAMEA4535761_00124</name>
</gene>
<name>A0A239Y199_9CORY</name>
<keyword evidence="1" id="KW-0812">Transmembrane</keyword>
<dbReference type="Proteomes" id="UP000215374">
    <property type="component" value="Chromosome 1"/>
</dbReference>